<proteinExistence type="predicted"/>
<organism evidence="2 3">
    <name type="scientific">Parelaphostrongylus tenuis</name>
    <name type="common">Meningeal worm</name>
    <dbReference type="NCBI Taxonomy" id="148309"/>
    <lineage>
        <taxon>Eukaryota</taxon>
        <taxon>Metazoa</taxon>
        <taxon>Ecdysozoa</taxon>
        <taxon>Nematoda</taxon>
        <taxon>Chromadorea</taxon>
        <taxon>Rhabditida</taxon>
        <taxon>Rhabditina</taxon>
        <taxon>Rhabditomorpha</taxon>
        <taxon>Strongyloidea</taxon>
        <taxon>Metastrongylidae</taxon>
        <taxon>Parelaphostrongylus</taxon>
    </lineage>
</organism>
<dbReference type="AlphaFoldDB" id="A0AAD5QV44"/>
<gene>
    <name evidence="2" type="primary">LIG1_2</name>
    <name evidence="2" type="ORF">KIN20_022980</name>
</gene>
<protein>
    <submittedName>
        <fullName evidence="2">tRNA ligase</fullName>
    </submittedName>
</protein>
<evidence type="ECO:0000256" key="1">
    <source>
        <dbReference type="ARBA" id="ARBA00022598"/>
    </source>
</evidence>
<dbReference type="Proteomes" id="UP001196413">
    <property type="component" value="Unassembled WGS sequence"/>
</dbReference>
<dbReference type="InterPro" id="IPR036599">
    <property type="entry name" value="DNA_ligase_N_sf"/>
</dbReference>
<reference evidence="2" key="1">
    <citation type="submission" date="2021-06" db="EMBL/GenBank/DDBJ databases">
        <title>Parelaphostrongylus tenuis whole genome reference sequence.</title>
        <authorList>
            <person name="Garwood T.J."/>
            <person name="Larsen P.A."/>
            <person name="Fountain-Jones N.M."/>
            <person name="Garbe J.R."/>
            <person name="Macchietto M.G."/>
            <person name="Kania S.A."/>
            <person name="Gerhold R.W."/>
            <person name="Richards J.E."/>
            <person name="Wolf T.M."/>
        </authorList>
    </citation>
    <scope>NUCLEOTIDE SEQUENCE</scope>
    <source>
        <strain evidence="2">MNPRO001-30</strain>
        <tissue evidence="2">Meninges</tissue>
    </source>
</reference>
<keyword evidence="1 2" id="KW-0436">Ligase</keyword>
<dbReference type="GO" id="GO:0003910">
    <property type="term" value="F:DNA ligase (ATP) activity"/>
    <property type="evidence" value="ECO:0007669"/>
    <property type="project" value="InterPro"/>
</dbReference>
<evidence type="ECO:0000313" key="3">
    <source>
        <dbReference type="Proteomes" id="UP001196413"/>
    </source>
</evidence>
<sequence length="168" mass="18534">MGLCPAKKPGEPAELRVDCETLKIAAMLTEFFAKVITFIPNGQASCVDLCVNQSGPAYEDKKVELIKAFIVYCRGSNKRFTVRPLEGKLRIALAEQSVLVALVDALTSHDVKEGGSQFISSMLKELRKKASFSLKRRVVGTNQAKSHRAHPLRRLRARPAEREAVAPT</sequence>
<evidence type="ECO:0000313" key="2">
    <source>
        <dbReference type="EMBL" id="KAJ1363175.1"/>
    </source>
</evidence>
<dbReference type="SUPFAM" id="SSF117018">
    <property type="entry name" value="ATP-dependent DNA ligase DNA-binding domain"/>
    <property type="match status" value="1"/>
</dbReference>
<keyword evidence="3" id="KW-1185">Reference proteome</keyword>
<dbReference type="Gene3D" id="1.10.3260.10">
    <property type="entry name" value="DNA ligase, ATP-dependent, N-terminal domain"/>
    <property type="match status" value="1"/>
</dbReference>
<name>A0AAD5QV44_PARTN</name>
<dbReference type="GO" id="GO:0006310">
    <property type="term" value="P:DNA recombination"/>
    <property type="evidence" value="ECO:0007669"/>
    <property type="project" value="InterPro"/>
</dbReference>
<comment type="caution">
    <text evidence="2">The sequence shown here is derived from an EMBL/GenBank/DDBJ whole genome shotgun (WGS) entry which is preliminary data.</text>
</comment>
<dbReference type="EMBL" id="JAHQIW010004633">
    <property type="protein sequence ID" value="KAJ1363175.1"/>
    <property type="molecule type" value="Genomic_DNA"/>
</dbReference>
<dbReference type="GO" id="GO:0003677">
    <property type="term" value="F:DNA binding"/>
    <property type="evidence" value="ECO:0007669"/>
    <property type="project" value="InterPro"/>
</dbReference>
<dbReference type="GO" id="GO:0006281">
    <property type="term" value="P:DNA repair"/>
    <property type="evidence" value="ECO:0007669"/>
    <property type="project" value="InterPro"/>
</dbReference>
<accession>A0AAD5QV44</accession>